<dbReference type="OrthoDB" id="425190at2759"/>
<evidence type="ECO:0000313" key="23">
    <source>
        <dbReference type="Proteomes" id="UP000504617"/>
    </source>
</evidence>
<gene>
    <name evidence="24" type="primary">TMPRSS15</name>
</gene>
<dbReference type="InterPro" id="IPR023415">
    <property type="entry name" value="LDLR_class-A_CS"/>
</dbReference>
<evidence type="ECO:0000313" key="24">
    <source>
        <dbReference type="RefSeq" id="XP_013924380.1"/>
    </source>
</evidence>
<sequence>MNPKKGFKKTNISFNSYELWLTVLFIISLCICTVLLTFLWLINQTTEQGAKCHEAKGIFTIKSGALFTPDLQNKSSVNFKVLAFDVQQMVDDMLHASELQNEYKESKVMQFRNGSVIVVFKLFFVRWVSEVKIKTALVYGIKENKTELLQTFNIDVNSIEITDLGISTTSSPLTTSGLEIFGTSSASTTSGLGVTHTTISTTTGKCLPSDGVCADDENCIRKELFCDGIPDCPDNSDENQCATPCDGKFILDGLSGSFHSIHYPEPYNSNLVCRWIINIEKHLSIKINFTAFETEEFKDVLSIYEGIGTTKILRAYISGSNPGTVYIFSDKATVEFITNLHGNLNGFNATYTAFNTSELTNNEKINCTFEDGFCYWIQHIQDYNEWERVSGPIFPPASGPDFDHTFGNLSGYYILTQTIRLSEVLRPQIFSLPLDPISDAYCLSFWYHMYGINVYRLNIKIIYDDNSQKIIFHKEGNYGNNWNYGQITLNETSKFKVAFEAFKRPGWSDIAIDDIGLLNGVCAESIYPEPTRVPTISSLPTDCGGPYDLWEPNTTFTSMNYPNNYPNRASCVWYLHAEKGKNIQLHFQYFNLETIHDVLEVRDGIGAESLFLAVYTGKYPVPDIFSTTHQMTVLFISDKSITRKGFVANFTTGYHLGMPASCGLNYYQCGSGECIPQGYICDQFQHCKDGSDEADCVRLINGSVSSNGLVQFKIETQWFTACANQWTEELSTSICNLLKLGSGNESSPVLFTGAGPFVEIKKTTNSNLTLTPRVKCSNNSVIHLQCTGKSCGKRMITQKSQPRIVGGSDAQIGAWPWIVSLYFDYNPTCGASLINNEWLLSAAHCVYGRNLKPSRWKAFLGLHTIFNLSYPQTVSREIDQIIINPHYNKRTKDSDIALMHLQFRVNYTDYIQPICFPEKNKQFLPGTKCSVAGWGRTTLEDSVSSILQEAEVPLITHQKCKELMPEYNITENMICAGYDEGGVDACKGDSGGPLMCQENKKWFLFGVTSFGYKCALPNRPGIYVNVFKFVDWIKRTINY</sequence>
<dbReference type="GO" id="GO:0016020">
    <property type="term" value="C:membrane"/>
    <property type="evidence" value="ECO:0007669"/>
    <property type="project" value="UniProtKB-SubCell"/>
</dbReference>
<evidence type="ECO:0000259" key="21">
    <source>
        <dbReference type="PROSITE" id="PS50240"/>
    </source>
</evidence>
<dbReference type="PRINTS" id="PR00722">
    <property type="entry name" value="CHYMOTRYPSIN"/>
</dbReference>
<protein>
    <submittedName>
        <fullName evidence="24">Enteropeptidase</fullName>
    </submittedName>
</protein>
<feature type="disulfide bond" evidence="14">
    <location>
        <begin position="226"/>
        <end position="241"/>
    </location>
</feature>
<dbReference type="SMART" id="SM00020">
    <property type="entry name" value="Tryp_SPc"/>
    <property type="match status" value="1"/>
</dbReference>
<feature type="domain" description="CUB" evidence="18">
    <location>
        <begin position="543"/>
        <end position="653"/>
    </location>
</feature>
<dbReference type="CTD" id="5651"/>
<keyword evidence="6" id="KW-0677">Repeat</keyword>
<name>A0A6I9YKT8_9SAUR</name>
<dbReference type="InterPro" id="IPR002172">
    <property type="entry name" value="LDrepeatLR_classA_rpt"/>
</dbReference>
<dbReference type="SUPFAM" id="SSF57424">
    <property type="entry name" value="LDL receptor-like module"/>
    <property type="match status" value="2"/>
</dbReference>
<dbReference type="SMART" id="SM00192">
    <property type="entry name" value="LDLa"/>
    <property type="match status" value="2"/>
</dbReference>
<dbReference type="SMART" id="SM00042">
    <property type="entry name" value="CUB"/>
    <property type="match status" value="2"/>
</dbReference>
<feature type="domain" description="SEA" evidence="19">
    <location>
        <begin position="51"/>
        <end position="166"/>
    </location>
</feature>
<dbReference type="InterPro" id="IPR036055">
    <property type="entry name" value="LDL_receptor-like_sf"/>
</dbReference>
<evidence type="ECO:0000256" key="12">
    <source>
        <dbReference type="ARBA" id="ARBA00023157"/>
    </source>
</evidence>
<evidence type="ECO:0000256" key="13">
    <source>
        <dbReference type="ARBA" id="ARBA00023180"/>
    </source>
</evidence>
<evidence type="ECO:0000256" key="4">
    <source>
        <dbReference type="ARBA" id="ARBA00022670"/>
    </source>
</evidence>
<dbReference type="GO" id="GO:0035821">
    <property type="term" value="P:modulation of process of another organism"/>
    <property type="evidence" value="ECO:0007669"/>
    <property type="project" value="UniProtKB-ARBA"/>
</dbReference>
<dbReference type="FunFam" id="3.10.250.10:FF:000029">
    <property type="entry name" value="Enteropeptidase"/>
    <property type="match status" value="1"/>
</dbReference>
<keyword evidence="4 16" id="KW-0645">Protease</keyword>
<dbReference type="PROSITE" id="PS50024">
    <property type="entry name" value="SEA"/>
    <property type="match status" value="1"/>
</dbReference>
<comment type="caution">
    <text evidence="15">Lacks conserved residue(s) required for the propagation of feature annotation.</text>
</comment>
<evidence type="ECO:0000256" key="11">
    <source>
        <dbReference type="ARBA" id="ARBA00023136"/>
    </source>
</evidence>
<dbReference type="FunFam" id="2.60.120.290:FF:000005">
    <property type="entry name" value="Procollagen C-endopeptidase enhancer 1"/>
    <property type="match status" value="1"/>
</dbReference>
<evidence type="ECO:0000256" key="1">
    <source>
        <dbReference type="ARBA" id="ARBA00004606"/>
    </source>
</evidence>
<evidence type="ECO:0000259" key="20">
    <source>
        <dbReference type="PROSITE" id="PS50060"/>
    </source>
</evidence>
<evidence type="ECO:0000259" key="19">
    <source>
        <dbReference type="PROSITE" id="PS50024"/>
    </source>
</evidence>
<keyword evidence="13" id="KW-0325">Glycoprotein</keyword>
<dbReference type="InterPro" id="IPR000082">
    <property type="entry name" value="SEA_dom"/>
</dbReference>
<keyword evidence="7 16" id="KW-0378">Hydrolase</keyword>
<evidence type="ECO:0000256" key="14">
    <source>
        <dbReference type="PROSITE-ProRule" id="PRU00124"/>
    </source>
</evidence>
<evidence type="ECO:0000256" key="8">
    <source>
        <dbReference type="ARBA" id="ARBA00022825"/>
    </source>
</evidence>
<evidence type="ECO:0000256" key="3">
    <source>
        <dbReference type="ARBA" id="ARBA00009931"/>
    </source>
</evidence>
<evidence type="ECO:0000256" key="5">
    <source>
        <dbReference type="ARBA" id="ARBA00022692"/>
    </source>
</evidence>
<dbReference type="Pfam" id="PF00089">
    <property type="entry name" value="Trypsin"/>
    <property type="match status" value="1"/>
</dbReference>
<accession>A0A6I9YKT8</accession>
<dbReference type="PROSITE" id="PS50287">
    <property type="entry name" value="SRCR_2"/>
    <property type="match status" value="1"/>
</dbReference>
<feature type="domain" description="SRCR" evidence="22">
    <location>
        <begin position="697"/>
        <end position="807"/>
    </location>
</feature>
<feature type="disulfide bond" evidence="14">
    <location>
        <begin position="681"/>
        <end position="696"/>
    </location>
</feature>
<keyword evidence="8 16" id="KW-0720">Serine protease</keyword>
<keyword evidence="12 15" id="KW-1015">Disulfide bond</keyword>
<dbReference type="Pfam" id="PF00057">
    <property type="entry name" value="Ldl_recept_a"/>
    <property type="match status" value="2"/>
</dbReference>
<comment type="similarity">
    <text evidence="3">Belongs to the DMBT1 family.</text>
</comment>
<dbReference type="FunFam" id="2.40.10.10:FF:000003">
    <property type="entry name" value="Transmembrane serine protease 3"/>
    <property type="match status" value="1"/>
</dbReference>
<dbReference type="GeneID" id="106550916"/>
<reference evidence="24" key="1">
    <citation type="submission" date="2025-08" db="UniProtKB">
        <authorList>
            <consortium name="RefSeq"/>
        </authorList>
    </citation>
    <scope>IDENTIFICATION</scope>
</reference>
<dbReference type="SMART" id="SM00137">
    <property type="entry name" value="MAM"/>
    <property type="match status" value="1"/>
</dbReference>
<dbReference type="InterPro" id="IPR018114">
    <property type="entry name" value="TRYPSIN_HIS"/>
</dbReference>
<dbReference type="PROSITE" id="PS01209">
    <property type="entry name" value="LDLRA_1"/>
    <property type="match status" value="2"/>
</dbReference>
<dbReference type="InterPro" id="IPR013320">
    <property type="entry name" value="ConA-like_dom_sf"/>
</dbReference>
<feature type="transmembrane region" description="Helical" evidence="17">
    <location>
        <begin position="20"/>
        <end position="42"/>
    </location>
</feature>
<dbReference type="PROSITE" id="PS50068">
    <property type="entry name" value="LDLRA_2"/>
    <property type="match status" value="2"/>
</dbReference>
<evidence type="ECO:0000259" key="18">
    <source>
        <dbReference type="PROSITE" id="PS01180"/>
    </source>
</evidence>
<dbReference type="SUPFAM" id="SSF82671">
    <property type="entry name" value="SEA domain"/>
    <property type="match status" value="1"/>
</dbReference>
<feature type="domain" description="Peptidase S1" evidence="21">
    <location>
        <begin position="804"/>
        <end position="1038"/>
    </location>
</feature>
<dbReference type="PROSITE" id="PS01180">
    <property type="entry name" value="CUB"/>
    <property type="match status" value="2"/>
</dbReference>
<dbReference type="GO" id="GO:0006508">
    <property type="term" value="P:proteolysis"/>
    <property type="evidence" value="ECO:0007669"/>
    <property type="project" value="UniProtKB-KW"/>
</dbReference>
<dbReference type="GO" id="GO:0009566">
    <property type="term" value="P:fertilization"/>
    <property type="evidence" value="ECO:0007669"/>
    <property type="project" value="UniProtKB-ARBA"/>
</dbReference>
<dbReference type="InterPro" id="IPR033116">
    <property type="entry name" value="TRYPSIN_SER"/>
</dbReference>
<dbReference type="InterPro" id="IPR001314">
    <property type="entry name" value="Peptidase_S1A"/>
</dbReference>
<comment type="similarity">
    <text evidence="2">Belongs to the peptidase S1 family. Snake venom subfamily.</text>
</comment>
<organism evidence="23 24">
    <name type="scientific">Thamnophis sirtalis</name>
    <dbReference type="NCBI Taxonomy" id="35019"/>
    <lineage>
        <taxon>Eukaryota</taxon>
        <taxon>Metazoa</taxon>
        <taxon>Chordata</taxon>
        <taxon>Craniata</taxon>
        <taxon>Vertebrata</taxon>
        <taxon>Euteleostomi</taxon>
        <taxon>Lepidosauria</taxon>
        <taxon>Squamata</taxon>
        <taxon>Bifurcata</taxon>
        <taxon>Unidentata</taxon>
        <taxon>Episquamata</taxon>
        <taxon>Toxicofera</taxon>
        <taxon>Serpentes</taxon>
        <taxon>Colubroidea</taxon>
        <taxon>Colubridae</taxon>
        <taxon>Natricinae</taxon>
        <taxon>Thamnophis</taxon>
    </lineage>
</organism>
<dbReference type="InterPro" id="IPR000859">
    <property type="entry name" value="CUB_dom"/>
</dbReference>
<dbReference type="Gene3D" id="4.10.400.10">
    <property type="entry name" value="Low-density Lipoprotein Receptor"/>
    <property type="match status" value="2"/>
</dbReference>
<dbReference type="SUPFAM" id="SSF49854">
    <property type="entry name" value="Spermadhesin, CUB domain"/>
    <property type="match status" value="2"/>
</dbReference>
<feature type="disulfide bond" evidence="15">
    <location>
        <begin position="776"/>
        <end position="786"/>
    </location>
</feature>
<dbReference type="Proteomes" id="UP000504617">
    <property type="component" value="Unplaced"/>
</dbReference>
<dbReference type="SMART" id="SM00200">
    <property type="entry name" value="SEA"/>
    <property type="match status" value="1"/>
</dbReference>
<dbReference type="Pfam" id="PF15494">
    <property type="entry name" value="SRCR_2"/>
    <property type="match status" value="1"/>
</dbReference>
<keyword evidence="11 17" id="KW-0472">Membrane</keyword>
<dbReference type="SUPFAM" id="SSF50494">
    <property type="entry name" value="Trypsin-like serine proteases"/>
    <property type="match status" value="1"/>
</dbReference>
<dbReference type="CDD" id="cd00190">
    <property type="entry name" value="Tryp_SPc"/>
    <property type="match status" value="1"/>
</dbReference>
<evidence type="ECO:0000256" key="2">
    <source>
        <dbReference type="ARBA" id="ARBA00009228"/>
    </source>
</evidence>
<feature type="disulfide bond" evidence="14">
    <location>
        <begin position="669"/>
        <end position="687"/>
    </location>
</feature>
<dbReference type="Gene3D" id="3.10.250.10">
    <property type="entry name" value="SRCR-like domain"/>
    <property type="match status" value="1"/>
</dbReference>
<evidence type="ECO:0000256" key="6">
    <source>
        <dbReference type="ARBA" id="ARBA00022737"/>
    </source>
</evidence>
<dbReference type="FunFam" id="2.60.120.200:FF:000128">
    <property type="entry name" value="enteropeptidase isoform X2"/>
    <property type="match status" value="1"/>
</dbReference>
<dbReference type="SMART" id="SM00202">
    <property type="entry name" value="SR"/>
    <property type="match status" value="1"/>
</dbReference>
<dbReference type="PROSITE" id="PS50060">
    <property type="entry name" value="MAM_2"/>
    <property type="match status" value="1"/>
</dbReference>
<evidence type="ECO:0000256" key="16">
    <source>
        <dbReference type="RuleBase" id="RU363034"/>
    </source>
</evidence>
<dbReference type="InterPro" id="IPR001190">
    <property type="entry name" value="SRCR"/>
</dbReference>
<dbReference type="InterPro" id="IPR000998">
    <property type="entry name" value="MAM_dom"/>
</dbReference>
<evidence type="ECO:0000256" key="17">
    <source>
        <dbReference type="SAM" id="Phobius"/>
    </source>
</evidence>
<evidence type="ECO:0000256" key="15">
    <source>
        <dbReference type="PROSITE-ProRule" id="PRU00196"/>
    </source>
</evidence>
<keyword evidence="10 17" id="KW-1133">Transmembrane helix</keyword>
<dbReference type="Pfam" id="PF01390">
    <property type="entry name" value="SEA"/>
    <property type="match status" value="1"/>
</dbReference>
<dbReference type="PROSITE" id="PS00134">
    <property type="entry name" value="TRYPSIN_HIS"/>
    <property type="match status" value="1"/>
</dbReference>
<dbReference type="SUPFAM" id="SSF49899">
    <property type="entry name" value="Concanavalin A-like lectins/glucanases"/>
    <property type="match status" value="1"/>
</dbReference>
<dbReference type="GO" id="GO:0005576">
    <property type="term" value="C:extracellular region"/>
    <property type="evidence" value="ECO:0007669"/>
    <property type="project" value="UniProtKB-ARBA"/>
</dbReference>
<evidence type="ECO:0000256" key="10">
    <source>
        <dbReference type="ARBA" id="ARBA00022989"/>
    </source>
</evidence>
<dbReference type="RefSeq" id="XP_013924380.1">
    <property type="nucleotide sequence ID" value="XM_014068905.1"/>
</dbReference>
<keyword evidence="5 17" id="KW-0812">Transmembrane</keyword>
<dbReference type="Gene3D" id="2.40.10.10">
    <property type="entry name" value="Trypsin-like serine proteases"/>
    <property type="match status" value="2"/>
</dbReference>
<dbReference type="Pfam" id="PF00629">
    <property type="entry name" value="MAM"/>
    <property type="match status" value="1"/>
</dbReference>
<dbReference type="InterPro" id="IPR036772">
    <property type="entry name" value="SRCR-like_dom_sf"/>
</dbReference>
<dbReference type="GO" id="GO:0004252">
    <property type="term" value="F:serine-type endopeptidase activity"/>
    <property type="evidence" value="ECO:0007669"/>
    <property type="project" value="InterPro"/>
</dbReference>
<dbReference type="CDD" id="cd06263">
    <property type="entry name" value="MAM"/>
    <property type="match status" value="1"/>
</dbReference>
<dbReference type="PROSITE" id="PS00135">
    <property type="entry name" value="TRYPSIN_SER"/>
    <property type="match status" value="1"/>
</dbReference>
<dbReference type="KEGG" id="tsr:106550916"/>
<feature type="domain" description="MAM" evidence="20">
    <location>
        <begin position="365"/>
        <end position="524"/>
    </location>
</feature>
<dbReference type="AlphaFoldDB" id="A0A6I9YKT8"/>
<dbReference type="InterPro" id="IPR035914">
    <property type="entry name" value="Sperma_CUB_dom_sf"/>
</dbReference>
<keyword evidence="23" id="KW-1185">Reference proteome</keyword>
<evidence type="ECO:0000256" key="9">
    <source>
        <dbReference type="ARBA" id="ARBA00022968"/>
    </source>
</evidence>
<dbReference type="PANTHER" id="PTHR24252:SF16">
    <property type="entry name" value="TRANSMEMBRANE SERINE PROTEASE 15"/>
    <property type="match status" value="1"/>
</dbReference>
<dbReference type="CDD" id="cd00112">
    <property type="entry name" value="LDLa"/>
    <property type="match status" value="2"/>
</dbReference>
<dbReference type="Gene3D" id="2.60.120.200">
    <property type="match status" value="1"/>
</dbReference>
<dbReference type="InterPro" id="IPR009003">
    <property type="entry name" value="Peptidase_S1_PA"/>
</dbReference>
<dbReference type="PROSITE" id="PS50240">
    <property type="entry name" value="TRYPSIN_DOM"/>
    <property type="match status" value="1"/>
</dbReference>
<evidence type="ECO:0000256" key="7">
    <source>
        <dbReference type="ARBA" id="ARBA00022801"/>
    </source>
</evidence>
<comment type="subcellular location">
    <subcellularLocation>
        <location evidence="1">Membrane</location>
        <topology evidence="1">Single-pass type II membrane protein</topology>
    </subcellularLocation>
</comment>
<dbReference type="InterPro" id="IPR001254">
    <property type="entry name" value="Trypsin_dom"/>
</dbReference>
<dbReference type="InterPro" id="IPR036364">
    <property type="entry name" value="SEA_dom_sf"/>
</dbReference>
<dbReference type="PANTHER" id="PTHR24252">
    <property type="entry name" value="ACROSIN-RELATED"/>
    <property type="match status" value="1"/>
</dbReference>
<feature type="domain" description="CUB" evidence="18">
    <location>
        <begin position="245"/>
        <end position="354"/>
    </location>
</feature>
<proteinExistence type="inferred from homology"/>
<dbReference type="SUPFAM" id="SSF56487">
    <property type="entry name" value="SRCR-like"/>
    <property type="match status" value="1"/>
</dbReference>
<dbReference type="Gene3D" id="2.60.120.290">
    <property type="entry name" value="Spermadhesin, CUB domain"/>
    <property type="match status" value="2"/>
</dbReference>
<dbReference type="CDD" id="cd00041">
    <property type="entry name" value="CUB"/>
    <property type="match status" value="2"/>
</dbReference>
<feature type="disulfide bond" evidence="14">
    <location>
        <begin position="662"/>
        <end position="674"/>
    </location>
</feature>
<dbReference type="InterPro" id="IPR043504">
    <property type="entry name" value="Peptidase_S1_PA_chymotrypsin"/>
</dbReference>
<dbReference type="Pfam" id="PF00431">
    <property type="entry name" value="CUB"/>
    <property type="match status" value="2"/>
</dbReference>
<dbReference type="Gene3D" id="3.30.70.960">
    <property type="entry name" value="SEA domain"/>
    <property type="match status" value="1"/>
</dbReference>
<keyword evidence="9" id="KW-0735">Signal-anchor</keyword>
<dbReference type="FunFam" id="2.60.120.290:FF:000043">
    <property type="entry name" value="Enteropeptidase"/>
    <property type="match status" value="1"/>
</dbReference>
<evidence type="ECO:0000259" key="22">
    <source>
        <dbReference type="PROSITE" id="PS50287"/>
    </source>
</evidence>